<dbReference type="STRING" id="39841.SAMN05660836_00691"/>
<comment type="catalytic activity">
    <reaction evidence="1">
        <text>3-dehydroquinate = 3-dehydroshikimate + H2O</text>
        <dbReference type="Rhea" id="RHEA:21096"/>
        <dbReference type="ChEBI" id="CHEBI:15377"/>
        <dbReference type="ChEBI" id="CHEBI:16630"/>
        <dbReference type="ChEBI" id="CHEBI:32364"/>
        <dbReference type="EC" id="4.2.1.10"/>
    </reaction>
</comment>
<dbReference type="Gene3D" id="3.20.20.70">
    <property type="entry name" value="Aldolase class I"/>
    <property type="match status" value="1"/>
</dbReference>
<dbReference type="PANTHER" id="PTHR43699">
    <property type="entry name" value="3-DEHYDROQUINATE DEHYDRATASE"/>
    <property type="match status" value="1"/>
</dbReference>
<dbReference type="EC" id="4.2.1.10" evidence="2"/>
<reference evidence="5 6" key="1">
    <citation type="submission" date="2016-10" db="EMBL/GenBank/DDBJ databases">
        <authorList>
            <person name="de Groot N.N."/>
        </authorList>
    </citation>
    <scope>NUCLEOTIDE SEQUENCE [LARGE SCALE GENOMIC DNA]</scope>
    <source>
        <strain evidence="5 6">DSM 9990</strain>
    </source>
</reference>
<keyword evidence="4" id="KW-0704">Schiff base</keyword>
<dbReference type="GO" id="GO:0003855">
    <property type="term" value="F:3-dehydroquinate dehydratase activity"/>
    <property type="evidence" value="ECO:0007669"/>
    <property type="project" value="UniProtKB-EC"/>
</dbReference>
<dbReference type="OrthoDB" id="9813659at2"/>
<dbReference type="Pfam" id="PF01487">
    <property type="entry name" value="DHquinase_I"/>
    <property type="match status" value="1"/>
</dbReference>
<evidence type="ECO:0000256" key="2">
    <source>
        <dbReference type="ARBA" id="ARBA00012060"/>
    </source>
</evidence>
<dbReference type="AlphaFoldDB" id="A0A1I4RLZ8"/>
<protein>
    <recommendedName>
        <fullName evidence="2">3-dehydroquinate dehydratase</fullName>
        <ecNumber evidence="2">4.2.1.10</ecNumber>
    </recommendedName>
</protein>
<evidence type="ECO:0000256" key="4">
    <source>
        <dbReference type="ARBA" id="ARBA00023270"/>
    </source>
</evidence>
<dbReference type="InterPro" id="IPR013785">
    <property type="entry name" value="Aldolase_TIM"/>
</dbReference>
<dbReference type="GO" id="GO:0046279">
    <property type="term" value="P:3,4-dihydroxybenzoate biosynthetic process"/>
    <property type="evidence" value="ECO:0007669"/>
    <property type="project" value="TreeGrafter"/>
</dbReference>
<evidence type="ECO:0000256" key="3">
    <source>
        <dbReference type="ARBA" id="ARBA00023239"/>
    </source>
</evidence>
<evidence type="ECO:0000256" key="1">
    <source>
        <dbReference type="ARBA" id="ARBA00001864"/>
    </source>
</evidence>
<dbReference type="RefSeq" id="WP_093393471.1">
    <property type="nucleotide sequence ID" value="NZ_FOUU01000001.1"/>
</dbReference>
<dbReference type="InterPro" id="IPR050146">
    <property type="entry name" value="Type-I_3-dehydroquinase"/>
</dbReference>
<proteinExistence type="predicted"/>
<dbReference type="SUPFAM" id="SSF51569">
    <property type="entry name" value="Aldolase"/>
    <property type="match status" value="1"/>
</dbReference>
<dbReference type="EMBL" id="FOUU01000001">
    <property type="protein sequence ID" value="SFM53232.1"/>
    <property type="molecule type" value="Genomic_DNA"/>
</dbReference>
<keyword evidence="3" id="KW-0456">Lyase</keyword>
<keyword evidence="6" id="KW-1185">Reference proteome</keyword>
<sequence length="255" mass="29366">MGHHRFKLCGILEHVSFDVLGSYMRHPDVDLVECRLDLWETKVGRAGLYVLFDGLLEAQRWPVIIACRPRRDGGFFEGNDKERVSVLLRAVESGAEWVELGYDEPEEFFHLFSEKRARVIRTYRVQPDESIDTNLLKDRCREIAQKGADVLRIIGHVEHPADCCIFLKIIPEMQEELGKGVIAYGLGNKGRWSRIACLFLGSPWTYVHFSPIDMKERHKFDAHTARMILKYLHGETVPDDPLCTDPTVCGYRPPR</sequence>
<dbReference type="CDD" id="cd00502">
    <property type="entry name" value="DHQase_I"/>
    <property type="match status" value="1"/>
</dbReference>
<name>A0A1I4RLZ8_9BACT</name>
<evidence type="ECO:0000313" key="5">
    <source>
        <dbReference type="EMBL" id="SFM53232.1"/>
    </source>
</evidence>
<dbReference type="PANTHER" id="PTHR43699:SF1">
    <property type="entry name" value="3-DEHYDROQUINATE DEHYDRATASE"/>
    <property type="match status" value="1"/>
</dbReference>
<accession>A0A1I4RLZ8</accession>
<evidence type="ECO:0000313" key="6">
    <source>
        <dbReference type="Proteomes" id="UP000199611"/>
    </source>
</evidence>
<gene>
    <name evidence="5" type="ORF">SAMN05660836_00691</name>
</gene>
<dbReference type="InterPro" id="IPR001381">
    <property type="entry name" value="DHquinase_I"/>
</dbReference>
<dbReference type="Proteomes" id="UP000199611">
    <property type="component" value="Unassembled WGS sequence"/>
</dbReference>
<organism evidence="5 6">
    <name type="scientific">Thermodesulforhabdus norvegica</name>
    <dbReference type="NCBI Taxonomy" id="39841"/>
    <lineage>
        <taxon>Bacteria</taxon>
        <taxon>Pseudomonadati</taxon>
        <taxon>Thermodesulfobacteriota</taxon>
        <taxon>Syntrophobacteria</taxon>
        <taxon>Syntrophobacterales</taxon>
        <taxon>Thermodesulforhabdaceae</taxon>
        <taxon>Thermodesulforhabdus</taxon>
    </lineage>
</organism>